<dbReference type="NCBIfam" id="TIGR01681">
    <property type="entry name" value="HAD-SF-IIIC"/>
    <property type="match status" value="1"/>
</dbReference>
<dbReference type="InterPro" id="IPR049369">
    <property type="entry name" value="BF1531-like_N"/>
</dbReference>
<dbReference type="InterPro" id="IPR036412">
    <property type="entry name" value="HAD-like_sf"/>
</dbReference>
<sequence>MFNLNYPFDDEMIMQKKKSIRKELLDKDSPFIDKKIAILSGSTIGDVKSVLELFLLDQGIRPVFYEGSYNRFYEEAVFGNAGLEEFQPEIIYIHTSNKNIDVFPCVGDGEAVLAQKLESVYRRYETVWTELKKRYGCPVIQNNFEPLAYRLLGNADAYHKYGKNNFISHLNQKMYEYANANAGFYINDISYLASWYGLEKWSNPSHWYLYKQAMDLNAIPLLCRNISRIVKSLYGKNKKALALDLDNTLWGGVIGDDGVENIRLGEESPEGRAFTAFQRYLKEISTLGITLNACSKNEESLAVEGFSHEGSVLKRDDFISWKVSWTDKNISIAAMAKEINIGLDSIVFVDDNPVEREIVRTRLPEVSVPEIGSPEEYIKALDQEGYFEITTLSEDDMNRNQSYKAIIQREILENSIEDYGEFLVSLQMKCYMSPFTEPVIPRITQLINKTNQFNLTTKRLTENEVRNAAEDESVITLAARLCDKFENAGIVTAMIAPVKDGEAVIELWVMSCRVFKRNLEFAIFDELIRECKRKGVKKIKASYLPTKKNLLVKGLYEELGFEKTEESETGTVWSYSIPEEYRNKNSVMEVFYDEQERDNG</sequence>
<name>A0A1D3TS94_9FIRM</name>
<dbReference type="STRING" id="1619234.SAMN05421730_100611"/>
<reference evidence="2 3" key="1">
    <citation type="submission" date="2016-09" db="EMBL/GenBank/DDBJ databases">
        <authorList>
            <person name="Capua I."/>
            <person name="De Benedictis P."/>
            <person name="Joannis T."/>
            <person name="Lombin L.H."/>
            <person name="Cattoli G."/>
        </authorList>
    </citation>
    <scope>NUCLEOTIDE SEQUENCE [LARGE SCALE GENOMIC DNA]</scope>
    <source>
        <strain evidence="2 3">GluBS11</strain>
    </source>
</reference>
<dbReference type="EMBL" id="FMKA01000006">
    <property type="protein sequence ID" value="SCP96710.1"/>
    <property type="molecule type" value="Genomic_DNA"/>
</dbReference>
<proteinExistence type="predicted"/>
<dbReference type="NCBIfam" id="TIGR01686">
    <property type="entry name" value="FkbH"/>
    <property type="match status" value="1"/>
</dbReference>
<evidence type="ECO:0000313" key="2">
    <source>
        <dbReference type="EMBL" id="SCP96710.1"/>
    </source>
</evidence>
<evidence type="ECO:0000259" key="1">
    <source>
        <dbReference type="Pfam" id="PF21211"/>
    </source>
</evidence>
<dbReference type="AlphaFoldDB" id="A0A1D3TS94"/>
<dbReference type="RefSeq" id="WP_091232173.1">
    <property type="nucleotide sequence ID" value="NZ_FMKA01000006.1"/>
</dbReference>
<gene>
    <name evidence="2" type="ORF">SAMN05421730_100611</name>
</gene>
<accession>A0A1D3TS94</accession>
<dbReference type="InterPro" id="IPR023214">
    <property type="entry name" value="HAD_sf"/>
</dbReference>
<protein>
    <submittedName>
        <fullName evidence="2">HAD-superfamily phosphatase, subfamily IIIC/FkbH-like domain-containing protein</fullName>
    </submittedName>
</protein>
<dbReference type="Pfam" id="PF21211">
    <property type="entry name" value="FkbH_N"/>
    <property type="match status" value="1"/>
</dbReference>
<dbReference type="OrthoDB" id="323926at2"/>
<dbReference type="Gene3D" id="3.40.50.1110">
    <property type="entry name" value="SGNH hydrolase"/>
    <property type="match status" value="1"/>
</dbReference>
<feature type="domain" description="BF1531-like N-terminal" evidence="1">
    <location>
        <begin position="59"/>
        <end position="231"/>
    </location>
</feature>
<dbReference type="Gene3D" id="3.40.50.1000">
    <property type="entry name" value="HAD superfamily/HAD-like"/>
    <property type="match status" value="1"/>
</dbReference>
<keyword evidence="3" id="KW-1185">Reference proteome</keyword>
<evidence type="ECO:0000313" key="3">
    <source>
        <dbReference type="Proteomes" id="UP000199315"/>
    </source>
</evidence>
<organism evidence="2 3">
    <name type="scientific">Anaerobium acetethylicum</name>
    <dbReference type="NCBI Taxonomy" id="1619234"/>
    <lineage>
        <taxon>Bacteria</taxon>
        <taxon>Bacillati</taxon>
        <taxon>Bacillota</taxon>
        <taxon>Clostridia</taxon>
        <taxon>Lachnospirales</taxon>
        <taxon>Lachnospiraceae</taxon>
        <taxon>Anaerobium</taxon>
    </lineage>
</organism>
<dbReference type="InterPro" id="IPR010037">
    <property type="entry name" value="FkbH_domain"/>
</dbReference>
<dbReference type="Proteomes" id="UP000199315">
    <property type="component" value="Unassembled WGS sequence"/>
</dbReference>
<dbReference type="InterPro" id="IPR010033">
    <property type="entry name" value="HAD_SF_ppase_IIIC"/>
</dbReference>
<dbReference type="SUPFAM" id="SSF56784">
    <property type="entry name" value="HAD-like"/>
    <property type="match status" value="1"/>
</dbReference>
<dbReference type="InterPro" id="IPR036514">
    <property type="entry name" value="SGNH_hydro_sf"/>
</dbReference>